<dbReference type="EMBL" id="JASPKY010000055">
    <property type="protein sequence ID" value="KAK9744827.1"/>
    <property type="molecule type" value="Genomic_DNA"/>
</dbReference>
<gene>
    <name evidence="14" type="ORF">QE152_g7556</name>
</gene>
<keyword evidence="4 11" id="KW-0235">DNA replication</keyword>
<evidence type="ECO:0000313" key="14">
    <source>
        <dbReference type="EMBL" id="KAK9744827.1"/>
    </source>
</evidence>
<evidence type="ECO:0000256" key="7">
    <source>
        <dbReference type="ARBA" id="ARBA00022840"/>
    </source>
</evidence>
<feature type="compositionally biased region" description="Polar residues" evidence="12">
    <location>
        <begin position="18"/>
        <end position="27"/>
    </location>
</feature>
<evidence type="ECO:0000313" key="15">
    <source>
        <dbReference type="Proteomes" id="UP001458880"/>
    </source>
</evidence>
<organism evidence="14 15">
    <name type="scientific">Popillia japonica</name>
    <name type="common">Japanese beetle</name>
    <dbReference type="NCBI Taxonomy" id="7064"/>
    <lineage>
        <taxon>Eukaryota</taxon>
        <taxon>Metazoa</taxon>
        <taxon>Ecdysozoa</taxon>
        <taxon>Arthropoda</taxon>
        <taxon>Hexapoda</taxon>
        <taxon>Insecta</taxon>
        <taxon>Pterygota</taxon>
        <taxon>Neoptera</taxon>
        <taxon>Endopterygota</taxon>
        <taxon>Coleoptera</taxon>
        <taxon>Polyphaga</taxon>
        <taxon>Scarabaeiformia</taxon>
        <taxon>Scarabaeidae</taxon>
        <taxon>Rutelinae</taxon>
        <taxon>Popillia</taxon>
    </lineage>
</organism>
<reference evidence="14 15" key="1">
    <citation type="journal article" date="2024" name="BMC Genomics">
        <title>De novo assembly and annotation of Popillia japonica's genome with initial clues to its potential as an invasive pest.</title>
        <authorList>
            <person name="Cucini C."/>
            <person name="Boschi S."/>
            <person name="Funari R."/>
            <person name="Cardaioli E."/>
            <person name="Iannotti N."/>
            <person name="Marturano G."/>
            <person name="Paoli F."/>
            <person name="Bruttini M."/>
            <person name="Carapelli A."/>
            <person name="Frati F."/>
            <person name="Nardi F."/>
        </authorList>
    </citation>
    <scope>NUCLEOTIDE SEQUENCE [LARGE SCALE GENOMIC DNA]</scope>
    <source>
        <strain evidence="14">DMR45628</strain>
    </source>
</reference>
<keyword evidence="10 11" id="KW-0539">Nucleus</keyword>
<evidence type="ECO:0000256" key="8">
    <source>
        <dbReference type="ARBA" id="ARBA00022842"/>
    </source>
</evidence>
<proteinExistence type="inferred from homology"/>
<dbReference type="SMART" id="SM00382">
    <property type="entry name" value="AAA"/>
    <property type="match status" value="1"/>
</dbReference>
<dbReference type="Pfam" id="PF00004">
    <property type="entry name" value="AAA"/>
    <property type="match status" value="1"/>
</dbReference>
<dbReference type="FunFam" id="3.40.50.300:FF:000199">
    <property type="entry name" value="Origin recognition complex subunit 1"/>
    <property type="match status" value="1"/>
</dbReference>
<evidence type="ECO:0000256" key="4">
    <source>
        <dbReference type="ARBA" id="ARBA00022705"/>
    </source>
</evidence>
<comment type="caution">
    <text evidence="14">The sequence shown here is derived from an EMBL/GenBank/DDBJ whole genome shotgun (WGS) entry which is preliminary data.</text>
</comment>
<dbReference type="AlphaFoldDB" id="A0AAW1MAR2"/>
<protein>
    <recommendedName>
        <fullName evidence="3 11">Origin recognition complex subunit 1</fullName>
    </recommendedName>
</protein>
<keyword evidence="9 11" id="KW-0238">DNA-binding</keyword>
<keyword evidence="7 11" id="KW-0067">ATP-binding</keyword>
<evidence type="ECO:0000256" key="5">
    <source>
        <dbReference type="ARBA" id="ARBA00022723"/>
    </source>
</evidence>
<dbReference type="InterPro" id="IPR003593">
    <property type="entry name" value="AAA+_ATPase"/>
</dbReference>
<evidence type="ECO:0000256" key="3">
    <source>
        <dbReference type="ARBA" id="ARBA00019081"/>
    </source>
</evidence>
<evidence type="ECO:0000256" key="1">
    <source>
        <dbReference type="ARBA" id="ARBA00004123"/>
    </source>
</evidence>
<dbReference type="InterPro" id="IPR027417">
    <property type="entry name" value="P-loop_NTPase"/>
</dbReference>
<dbReference type="PANTHER" id="PTHR10763">
    <property type="entry name" value="CELL DIVISION CONTROL PROTEIN 6-RELATED"/>
    <property type="match status" value="1"/>
</dbReference>
<feature type="domain" description="AAA+ ATPase" evidence="13">
    <location>
        <begin position="408"/>
        <end position="559"/>
    </location>
</feature>
<dbReference type="CDD" id="cd00009">
    <property type="entry name" value="AAA"/>
    <property type="match status" value="1"/>
</dbReference>
<dbReference type="Gene3D" id="1.10.8.60">
    <property type="match status" value="1"/>
</dbReference>
<evidence type="ECO:0000256" key="10">
    <source>
        <dbReference type="ARBA" id="ARBA00023242"/>
    </source>
</evidence>
<evidence type="ECO:0000256" key="6">
    <source>
        <dbReference type="ARBA" id="ARBA00022741"/>
    </source>
</evidence>
<evidence type="ECO:0000256" key="9">
    <source>
        <dbReference type="ARBA" id="ARBA00023125"/>
    </source>
</evidence>
<dbReference type="GO" id="GO:0016887">
    <property type="term" value="F:ATP hydrolysis activity"/>
    <property type="evidence" value="ECO:0007669"/>
    <property type="project" value="InterPro"/>
</dbReference>
<dbReference type="GO" id="GO:0006270">
    <property type="term" value="P:DNA replication initiation"/>
    <property type="evidence" value="ECO:0007669"/>
    <property type="project" value="TreeGrafter"/>
</dbReference>
<evidence type="ECO:0000256" key="11">
    <source>
        <dbReference type="RuleBase" id="RU365058"/>
    </source>
</evidence>
<dbReference type="InterPro" id="IPR050311">
    <property type="entry name" value="ORC1/CDC6"/>
</dbReference>
<dbReference type="InterPro" id="IPR041083">
    <property type="entry name" value="AAA_lid_10"/>
</dbReference>
<keyword evidence="6 11" id="KW-0547">Nucleotide-binding</keyword>
<dbReference type="Pfam" id="PF09079">
    <property type="entry name" value="WHD_Cdc6"/>
    <property type="match status" value="1"/>
</dbReference>
<comment type="subcellular location">
    <subcellularLocation>
        <location evidence="1 11">Nucleus</location>
    </subcellularLocation>
</comment>
<dbReference type="GO" id="GO:0003688">
    <property type="term" value="F:DNA replication origin binding"/>
    <property type="evidence" value="ECO:0007669"/>
    <property type="project" value="TreeGrafter"/>
</dbReference>
<dbReference type="GO" id="GO:0005664">
    <property type="term" value="C:nuclear origin of replication recognition complex"/>
    <property type="evidence" value="ECO:0007669"/>
    <property type="project" value="TreeGrafter"/>
</dbReference>
<dbReference type="FunFam" id="1.10.8.60:FF:000062">
    <property type="entry name" value="Origin recognition complex subunit 1"/>
    <property type="match status" value="1"/>
</dbReference>
<dbReference type="InterPro" id="IPR015163">
    <property type="entry name" value="Cdc6_C"/>
</dbReference>
<dbReference type="InterPro" id="IPR003959">
    <property type="entry name" value="ATPase_AAA_core"/>
</dbReference>
<feature type="region of interest" description="Disordered" evidence="12">
    <location>
        <begin position="1"/>
        <end position="27"/>
    </location>
</feature>
<evidence type="ECO:0000256" key="2">
    <source>
        <dbReference type="ARBA" id="ARBA00008398"/>
    </source>
</evidence>
<dbReference type="GO" id="GO:0033314">
    <property type="term" value="P:mitotic DNA replication checkpoint signaling"/>
    <property type="evidence" value="ECO:0007669"/>
    <property type="project" value="TreeGrafter"/>
</dbReference>
<dbReference type="GO" id="GO:0046872">
    <property type="term" value="F:metal ion binding"/>
    <property type="evidence" value="ECO:0007669"/>
    <property type="project" value="UniProtKB-KW"/>
</dbReference>
<comment type="similarity">
    <text evidence="2 11">Belongs to the ORC1 family.</text>
</comment>
<name>A0AAW1MAR2_POPJA</name>
<dbReference type="Pfam" id="PF17872">
    <property type="entry name" value="AAA_lid_10"/>
    <property type="match status" value="1"/>
</dbReference>
<keyword evidence="8" id="KW-0460">Magnesium</keyword>
<dbReference type="Proteomes" id="UP001458880">
    <property type="component" value="Unassembled WGS sequence"/>
</dbReference>
<comment type="function">
    <text evidence="11">Component of the origin recognition complex (ORC) that binds origins of replication. DNA-binding is ATP-dependent, however specific DNA sequences that define origins of replication have not been identified so far. ORC is required to assemble the pre-replication complex necessary to initiate DNA replication.</text>
</comment>
<dbReference type="GO" id="GO:0005524">
    <property type="term" value="F:ATP binding"/>
    <property type="evidence" value="ECO:0007669"/>
    <property type="project" value="UniProtKB-KW"/>
</dbReference>
<accession>A0AAW1MAR2</accession>
<comment type="subunit">
    <text evidence="11">ORC is composed of six subunits.</text>
</comment>
<keyword evidence="15" id="KW-1185">Reference proteome</keyword>
<dbReference type="SUPFAM" id="SSF52540">
    <property type="entry name" value="P-loop containing nucleoside triphosphate hydrolases"/>
    <property type="match status" value="1"/>
</dbReference>
<dbReference type="Gene3D" id="3.40.50.300">
    <property type="entry name" value="P-loop containing nucleotide triphosphate hydrolases"/>
    <property type="match status" value="1"/>
</dbReference>
<sequence>MANIHMSDRKPGARRNLSDSFNESSSITSPIQNYSIISPDESEEINDLKLRMRKSLSSILNNKSILELSQSLKNNLQIDKSNPHVAIARLSVKQHSPELMKSCLSKNDLQSNSSQKLRRSTRNIQRISYVDLISPPKTPKRNRKYSTCSEASSAADGEYLSPSKKAYTQSSNKLNNKTKLNKLENTIKCSPKKRNDSDSEGEQILEITQSSTYCKRNISKSKHSTPVEKIHCTPTKRNSNIPTRYLDYFNDISPTKKKKTVEMKECFVNSDSLDVDKVRSPAIKNKRNSHMNPIVKLNNNLNTPKQVICYQSETGVKNILSNKSQHFSNVQTPKSLKNTPSAKVRLIREGIVTPSVQARTTPIQKNCTPLNKARAKLHVSYLPDILPCRGKEYENIFNFVEGKLLDGCGGCMYISGVPGTGKTATVTDVLRKLKEKTNKTVPDFQTVSVNGMKLSEPRQSYVEILKQLTGKTLQWEQAQVTLDNLFTKKQSRKSKPIVLLVDELDILCTKRQDVVYNILDWPTRAAVHLIVITIANTMDLPERLLMGRVTSRLGLTRLTFQAYTHKQLQEIVTMRLIGTKVFNPDAVQLVARKVASVSGDARRALDICRRAAEIAESEGKNTLVSMNHVNEALNAMITQPKVKAIKYCSRLQQLILQAVVAEVERTGVEETTFADVYKMFECVANINGFQKVSCTLALAAVAKLGACRLLLTDQKLHDFHQKLILNVGKPAEQLGPSKTVPPSTRCVTRRIRPPESRRPHVRIGKKETNNKYTTKVNIIKFYATYERSGEHEFACTMSKIPDGC</sequence>
<dbReference type="PANTHER" id="PTHR10763:SF23">
    <property type="entry name" value="ORIGIN RECOGNITION COMPLEX SUBUNIT 1"/>
    <property type="match status" value="1"/>
</dbReference>
<keyword evidence="5" id="KW-0479">Metal-binding</keyword>
<evidence type="ECO:0000256" key="12">
    <source>
        <dbReference type="SAM" id="MobiDB-lite"/>
    </source>
</evidence>
<feature type="compositionally biased region" description="Basic and acidic residues" evidence="12">
    <location>
        <begin position="1"/>
        <end position="11"/>
    </location>
</feature>
<evidence type="ECO:0000259" key="13">
    <source>
        <dbReference type="SMART" id="SM00382"/>
    </source>
</evidence>